<keyword evidence="3" id="KW-1185">Reference proteome</keyword>
<accession>A0A844FZX8</accession>
<sequence length="807" mass="89730">MSNSSLRRKWRRGFICTDRESSFVMHLISPALKVLLYGKRAVAGQIVTALIAGSALFAAAGEPVVLKNFTDSARCTLKKPFASLSADGVTLRIDTTASENEWNPVFLTNPGVLKPSTAYVATFRCRVEEPDMNAKCLCFLCRPVSAEGSALDTMWEQGGGSASFRPVRIKFRTGNAADYAFQIHTHRKLKGEITDFRLVEGLGEDYYPATPDAAPCTDSPGPLPTGAKEFSVHPPSNPGGAVVEAAAFGLSADAADNVDALNRALEHCRETGAAKLAVAPGTYRMTADRPVRLERMRDFIFDGGGATFVWHKKREANFRLDGCERVVMRNFKMDWEWEKDPLASLVEVVDASDSRVDFRFCEYETFPRRDVRVIVVSSYDPATKSVGIEGGFDCFAEQKGVETEWLSENVLRMHGKNLPLFRKGQLFRMQHYYYDMDGFVMSDNRHLTLEDIDVYSCAGSAFVISGLQQYWEFRRVNIAAPAGVPRRLITCAGDHCHIRRSRGFFKMEDCEFSLGADDCLNAHDTSGYAEKSGTHSVTTRNVTSIDTFRPGAPVELRHGDYSPTGFRSAVKSVRPVDAEKGMHEITFEDPVPEPVDCGFILFNWTYDTRNIIVRNCFFHDNRARGILLLGRDITLENNHFRHNDMGAVKIETGYTFNLWSEGYGADNIVVRNNRFDSVNPRGAGSGGKARDIYMGVYMETDPSMRRTDYPILSNILFENNTFKDSYGLVAFISSAGNVTFRNNTFTNPTPRRDPLPYRAAFYVTNATGVRIVNNRYIASPNVPNPGVYADPDSVKGLVAAGNTVVSE</sequence>
<dbReference type="InterPro" id="IPR011050">
    <property type="entry name" value="Pectin_lyase_fold/virulence"/>
</dbReference>
<proteinExistence type="predicted"/>
<dbReference type="EMBL" id="VUNS01000005">
    <property type="protein sequence ID" value="MST96666.1"/>
    <property type="molecule type" value="Genomic_DNA"/>
</dbReference>
<reference evidence="2 3" key="1">
    <citation type="submission" date="2019-08" db="EMBL/GenBank/DDBJ databases">
        <title>In-depth cultivation of the pig gut microbiome towards novel bacterial diversity and tailored functional studies.</title>
        <authorList>
            <person name="Wylensek D."/>
            <person name="Hitch T.C.A."/>
            <person name="Clavel T."/>
        </authorList>
    </citation>
    <scope>NUCLEOTIDE SEQUENCE [LARGE SCALE GENOMIC DNA]</scope>
    <source>
        <strain evidence="2 3">BBE-744-WT-12</strain>
    </source>
</reference>
<dbReference type="InterPro" id="IPR006626">
    <property type="entry name" value="PbH1"/>
</dbReference>
<protein>
    <submittedName>
        <fullName evidence="2">Right-handed parallel beta-helix repeat-containing protein</fullName>
    </submittedName>
</protein>
<dbReference type="AlphaFoldDB" id="A0A844FZX8"/>
<organism evidence="2 3">
    <name type="scientific">Victivallis lenta</name>
    <dbReference type="NCBI Taxonomy" id="2606640"/>
    <lineage>
        <taxon>Bacteria</taxon>
        <taxon>Pseudomonadati</taxon>
        <taxon>Lentisphaerota</taxon>
        <taxon>Lentisphaeria</taxon>
        <taxon>Victivallales</taxon>
        <taxon>Victivallaceae</taxon>
        <taxon>Victivallis</taxon>
    </lineage>
</organism>
<evidence type="ECO:0000313" key="3">
    <source>
        <dbReference type="Proteomes" id="UP000435649"/>
    </source>
</evidence>
<dbReference type="Proteomes" id="UP000435649">
    <property type="component" value="Unassembled WGS sequence"/>
</dbReference>
<dbReference type="Gene3D" id="2.160.20.10">
    <property type="entry name" value="Single-stranded right-handed beta-helix, Pectin lyase-like"/>
    <property type="match status" value="2"/>
</dbReference>
<dbReference type="Pfam" id="PF13229">
    <property type="entry name" value="Beta_helix"/>
    <property type="match status" value="1"/>
</dbReference>
<feature type="domain" description="Right handed beta helix" evidence="1">
    <location>
        <begin position="608"/>
        <end position="775"/>
    </location>
</feature>
<dbReference type="InterPro" id="IPR012334">
    <property type="entry name" value="Pectin_lyas_fold"/>
</dbReference>
<comment type="caution">
    <text evidence="2">The sequence shown here is derived from an EMBL/GenBank/DDBJ whole genome shotgun (WGS) entry which is preliminary data.</text>
</comment>
<dbReference type="SMART" id="SM00710">
    <property type="entry name" value="PbH1"/>
    <property type="match status" value="6"/>
</dbReference>
<gene>
    <name evidence="2" type="ORF">FYJ85_06350</name>
</gene>
<evidence type="ECO:0000259" key="1">
    <source>
        <dbReference type="Pfam" id="PF13229"/>
    </source>
</evidence>
<dbReference type="InterPro" id="IPR039448">
    <property type="entry name" value="Beta_helix"/>
</dbReference>
<dbReference type="SUPFAM" id="SSF51126">
    <property type="entry name" value="Pectin lyase-like"/>
    <property type="match status" value="1"/>
</dbReference>
<name>A0A844FZX8_9BACT</name>
<evidence type="ECO:0000313" key="2">
    <source>
        <dbReference type="EMBL" id="MST96666.1"/>
    </source>
</evidence>